<dbReference type="GO" id="GO:0016779">
    <property type="term" value="F:nucleotidyltransferase activity"/>
    <property type="evidence" value="ECO:0007669"/>
    <property type="project" value="UniProtKB-KW"/>
</dbReference>
<feature type="non-terminal residue" evidence="7">
    <location>
        <position position="41"/>
    </location>
</feature>
<name>A0A0F9B5C2_9ZZZZ</name>
<keyword evidence="1" id="KW-1277">Toxin-antitoxin system</keyword>
<evidence type="ECO:0000256" key="3">
    <source>
        <dbReference type="ARBA" id="ARBA00022679"/>
    </source>
</evidence>
<evidence type="ECO:0000256" key="2">
    <source>
        <dbReference type="ARBA" id="ARBA00022676"/>
    </source>
</evidence>
<evidence type="ECO:0000256" key="1">
    <source>
        <dbReference type="ARBA" id="ARBA00022649"/>
    </source>
</evidence>
<comment type="caution">
    <text evidence="7">The sequence shown here is derived from an EMBL/GenBank/DDBJ whole genome shotgun (WGS) entry which is preliminary data.</text>
</comment>
<organism evidence="7">
    <name type="scientific">marine sediment metagenome</name>
    <dbReference type="NCBI Taxonomy" id="412755"/>
    <lineage>
        <taxon>unclassified sequences</taxon>
        <taxon>metagenomes</taxon>
        <taxon>ecological metagenomes</taxon>
    </lineage>
</organism>
<dbReference type="GO" id="GO:0016757">
    <property type="term" value="F:glycosyltransferase activity"/>
    <property type="evidence" value="ECO:0007669"/>
    <property type="project" value="UniProtKB-KW"/>
</dbReference>
<keyword evidence="5" id="KW-0238">DNA-binding</keyword>
<evidence type="ECO:0000256" key="4">
    <source>
        <dbReference type="ARBA" id="ARBA00022695"/>
    </source>
</evidence>
<dbReference type="PROSITE" id="PS52018">
    <property type="entry name" value="DART"/>
    <property type="match status" value="1"/>
</dbReference>
<protein>
    <recommendedName>
        <fullName evidence="6">DarT domain-containing protein</fullName>
    </recommendedName>
</protein>
<keyword evidence="4" id="KW-0548">Nucleotidyltransferase</keyword>
<dbReference type="GO" id="GO:0003677">
    <property type="term" value="F:DNA binding"/>
    <property type="evidence" value="ECO:0007669"/>
    <property type="project" value="UniProtKB-KW"/>
</dbReference>
<proteinExistence type="predicted"/>
<evidence type="ECO:0000313" key="7">
    <source>
        <dbReference type="EMBL" id="KKL17074.1"/>
    </source>
</evidence>
<evidence type="ECO:0000256" key="5">
    <source>
        <dbReference type="ARBA" id="ARBA00023125"/>
    </source>
</evidence>
<dbReference type="InterPro" id="IPR029494">
    <property type="entry name" value="DarT"/>
</dbReference>
<dbReference type="EMBL" id="LAZR01039410">
    <property type="protein sequence ID" value="KKL17074.1"/>
    <property type="molecule type" value="Genomic_DNA"/>
</dbReference>
<sequence length="41" mass="4675">MIERDGPPTAIGMSDIKRRRLGLRVKCHAGDHVGDYVPFYF</sequence>
<keyword evidence="2" id="KW-0328">Glycosyltransferase</keyword>
<keyword evidence="3" id="KW-0808">Transferase</keyword>
<accession>A0A0F9B5C2</accession>
<reference evidence="7" key="1">
    <citation type="journal article" date="2015" name="Nature">
        <title>Complex archaea that bridge the gap between prokaryotes and eukaryotes.</title>
        <authorList>
            <person name="Spang A."/>
            <person name="Saw J.H."/>
            <person name="Jorgensen S.L."/>
            <person name="Zaremba-Niedzwiedzka K."/>
            <person name="Martijn J."/>
            <person name="Lind A.E."/>
            <person name="van Eijk R."/>
            <person name="Schleper C."/>
            <person name="Guy L."/>
            <person name="Ettema T.J."/>
        </authorList>
    </citation>
    <scope>NUCLEOTIDE SEQUENCE</scope>
</reference>
<feature type="domain" description="DarT" evidence="6">
    <location>
        <begin position="1"/>
        <end position="41"/>
    </location>
</feature>
<dbReference type="AlphaFoldDB" id="A0A0F9B5C2"/>
<gene>
    <name evidence="7" type="ORF">LCGC14_2489180</name>
</gene>
<dbReference type="Pfam" id="PF14487">
    <property type="entry name" value="DarT"/>
    <property type="match status" value="1"/>
</dbReference>
<evidence type="ECO:0000259" key="6">
    <source>
        <dbReference type="PROSITE" id="PS52018"/>
    </source>
</evidence>